<proteinExistence type="inferred from homology"/>
<protein>
    <recommendedName>
        <fullName evidence="2">Fe2OG dioxygenase domain-containing protein</fullName>
    </recommendedName>
</protein>
<accession>A0AAV2YPE3</accession>
<evidence type="ECO:0000256" key="1">
    <source>
        <dbReference type="RuleBase" id="RU003682"/>
    </source>
</evidence>
<dbReference type="GO" id="GO:0046872">
    <property type="term" value="F:metal ion binding"/>
    <property type="evidence" value="ECO:0007669"/>
    <property type="project" value="UniProtKB-KW"/>
</dbReference>
<keyword evidence="1" id="KW-0479">Metal-binding</keyword>
<dbReference type="Gene3D" id="2.60.120.330">
    <property type="entry name" value="B-lactam Antibiotic, Isopenicillin N Synthase, Chain"/>
    <property type="match status" value="1"/>
</dbReference>
<reference evidence="3" key="2">
    <citation type="journal article" date="2023" name="Microbiol Resour">
        <title>Decontamination and Annotation of the Draft Genome Sequence of the Oomycete Lagenidium giganteum ARSEF 373.</title>
        <authorList>
            <person name="Morgan W.R."/>
            <person name="Tartar A."/>
        </authorList>
    </citation>
    <scope>NUCLEOTIDE SEQUENCE</scope>
    <source>
        <strain evidence="3">ARSEF 373</strain>
    </source>
</reference>
<evidence type="ECO:0000313" key="4">
    <source>
        <dbReference type="Proteomes" id="UP001146120"/>
    </source>
</evidence>
<dbReference type="InterPro" id="IPR005123">
    <property type="entry name" value="Oxoglu/Fe-dep_dioxygenase_dom"/>
</dbReference>
<keyword evidence="1" id="KW-0408">Iron</keyword>
<dbReference type="GO" id="GO:0016491">
    <property type="term" value="F:oxidoreductase activity"/>
    <property type="evidence" value="ECO:0007669"/>
    <property type="project" value="UniProtKB-KW"/>
</dbReference>
<dbReference type="EMBL" id="DAKRPA010000182">
    <property type="protein sequence ID" value="DAZ95955.1"/>
    <property type="molecule type" value="Genomic_DNA"/>
</dbReference>
<dbReference type="Proteomes" id="UP001146120">
    <property type="component" value="Unassembled WGS sequence"/>
</dbReference>
<evidence type="ECO:0000313" key="3">
    <source>
        <dbReference type="EMBL" id="DAZ95955.1"/>
    </source>
</evidence>
<dbReference type="InterPro" id="IPR044861">
    <property type="entry name" value="IPNS-like_FE2OG_OXY"/>
</dbReference>
<dbReference type="SUPFAM" id="SSF51197">
    <property type="entry name" value="Clavaminate synthase-like"/>
    <property type="match status" value="1"/>
</dbReference>
<dbReference type="Pfam" id="PF03171">
    <property type="entry name" value="2OG-FeII_Oxy"/>
    <property type="match status" value="1"/>
</dbReference>
<dbReference type="InterPro" id="IPR027443">
    <property type="entry name" value="IPNS-like_sf"/>
</dbReference>
<comment type="caution">
    <text evidence="3">The sequence shown here is derived from an EMBL/GenBank/DDBJ whole genome shotgun (WGS) entry which is preliminary data.</text>
</comment>
<dbReference type="InterPro" id="IPR026992">
    <property type="entry name" value="DIOX_N"/>
</dbReference>
<comment type="similarity">
    <text evidence="1">Belongs to the iron/ascorbate-dependent oxidoreductase family.</text>
</comment>
<dbReference type="PANTHER" id="PTHR47990">
    <property type="entry name" value="2-OXOGLUTARATE (2OG) AND FE(II)-DEPENDENT OXYGENASE SUPERFAMILY PROTEIN-RELATED"/>
    <property type="match status" value="1"/>
</dbReference>
<dbReference type="Pfam" id="PF14226">
    <property type="entry name" value="DIOX_N"/>
    <property type="match status" value="1"/>
</dbReference>
<organism evidence="3 4">
    <name type="scientific">Lagenidium giganteum</name>
    <dbReference type="NCBI Taxonomy" id="4803"/>
    <lineage>
        <taxon>Eukaryota</taxon>
        <taxon>Sar</taxon>
        <taxon>Stramenopiles</taxon>
        <taxon>Oomycota</taxon>
        <taxon>Peronosporomycetes</taxon>
        <taxon>Pythiales</taxon>
        <taxon>Pythiaceae</taxon>
    </lineage>
</organism>
<dbReference type="PROSITE" id="PS51471">
    <property type="entry name" value="FE2OG_OXY"/>
    <property type="match status" value="1"/>
</dbReference>
<feature type="domain" description="Fe2OG dioxygenase" evidence="2">
    <location>
        <begin position="167"/>
        <end position="275"/>
    </location>
</feature>
<evidence type="ECO:0000259" key="2">
    <source>
        <dbReference type="PROSITE" id="PS51471"/>
    </source>
</evidence>
<gene>
    <name evidence="3" type="ORF">N0F65_009256</name>
</gene>
<sequence length="317" mass="35379">MIVPTIDIGPFLDPNATPAARDQVVQEVGRACRDIGFLVVTNHGIPSTTIENAFSVAKRYFDLDLSEKSKIPMTDDYPYGYESGEILSKSRDDGINLADLKETFQICLGALGKTPKLTPVWPDQPNDFKDAMTTYYRGLEGLAEQIMRIFACALDQPANWFDNKIDNHMSSLRILNYPHQDQQPETEQIRASAHTDYGSLTILAVDDAPGGLQVLSDGEWQSVKAPPNSFVVNLGDLMERWTNDHWRSTMHRVINPPVTSGKSNRRQSIAFFHCINFDTVVECIDSCQSPSNPPKYPPILAGEHLLQKHAAAQGKKY</sequence>
<reference evidence="3" key="1">
    <citation type="submission" date="2022-11" db="EMBL/GenBank/DDBJ databases">
        <authorList>
            <person name="Morgan W.R."/>
            <person name="Tartar A."/>
        </authorList>
    </citation>
    <scope>NUCLEOTIDE SEQUENCE</scope>
    <source>
        <strain evidence="3">ARSEF 373</strain>
    </source>
</reference>
<keyword evidence="1" id="KW-0560">Oxidoreductase</keyword>
<name>A0AAV2YPE3_9STRA</name>
<dbReference type="InterPro" id="IPR050231">
    <property type="entry name" value="Iron_ascorbate_oxido_reductase"/>
</dbReference>
<dbReference type="PRINTS" id="PR00682">
    <property type="entry name" value="IPNSYNTHASE"/>
</dbReference>
<keyword evidence="4" id="KW-1185">Reference proteome</keyword>
<dbReference type="AlphaFoldDB" id="A0AAV2YPE3"/>